<accession>A0ACC2UR14</accession>
<reference evidence="1" key="1">
    <citation type="submission" date="2022-04" db="EMBL/GenBank/DDBJ databases">
        <title>Genome of the entomopathogenic fungus Entomophthora muscae.</title>
        <authorList>
            <person name="Elya C."/>
            <person name="Lovett B.R."/>
            <person name="Lee E."/>
            <person name="Macias A.M."/>
            <person name="Hajek A.E."/>
            <person name="De Bivort B.L."/>
            <person name="Kasson M.T."/>
            <person name="De Fine Licht H.H."/>
            <person name="Stajich J.E."/>
        </authorList>
    </citation>
    <scope>NUCLEOTIDE SEQUENCE</scope>
    <source>
        <strain evidence="1">Berkeley</strain>
    </source>
</reference>
<gene>
    <name evidence="1" type="ORF">DSO57_1013532</name>
</gene>
<protein>
    <submittedName>
        <fullName evidence="1">Uncharacterized protein</fullName>
    </submittedName>
</protein>
<evidence type="ECO:0000313" key="2">
    <source>
        <dbReference type="Proteomes" id="UP001165960"/>
    </source>
</evidence>
<dbReference type="EMBL" id="QTSX02000050">
    <property type="protein sequence ID" value="KAJ9089374.1"/>
    <property type="molecule type" value="Genomic_DNA"/>
</dbReference>
<comment type="caution">
    <text evidence="1">The sequence shown here is derived from an EMBL/GenBank/DDBJ whole genome shotgun (WGS) entry which is preliminary data.</text>
</comment>
<keyword evidence="2" id="KW-1185">Reference proteome</keyword>
<sequence length="218" mass="24368">MPLPYPPFDKSFCWCLFHSGDNSPVSHYICQYWRFEINIGDPGIKPQPSKDYSSHIKWTVTCPPVKLQPKLTSYSETCQSPKDNAPNGHQISANLGSSKIQTYTEVVSCLKEVKTKPTVNSANDHQQLAVFRLEWVVQLNYSGDIVNSGGGTKHCHFYSPEQAQSGSVTLKTLSQDPCPASALSANLNPVKIEEAKTHDIKAQWYDDDHIVIFDNKVL</sequence>
<evidence type="ECO:0000313" key="1">
    <source>
        <dbReference type="EMBL" id="KAJ9089374.1"/>
    </source>
</evidence>
<name>A0ACC2UR14_9FUNG</name>
<dbReference type="Proteomes" id="UP001165960">
    <property type="component" value="Unassembled WGS sequence"/>
</dbReference>
<proteinExistence type="predicted"/>
<organism evidence="1 2">
    <name type="scientific">Entomophthora muscae</name>
    <dbReference type="NCBI Taxonomy" id="34485"/>
    <lineage>
        <taxon>Eukaryota</taxon>
        <taxon>Fungi</taxon>
        <taxon>Fungi incertae sedis</taxon>
        <taxon>Zoopagomycota</taxon>
        <taxon>Entomophthoromycotina</taxon>
        <taxon>Entomophthoromycetes</taxon>
        <taxon>Entomophthorales</taxon>
        <taxon>Entomophthoraceae</taxon>
        <taxon>Entomophthora</taxon>
    </lineage>
</organism>